<keyword evidence="4" id="KW-1185">Reference proteome</keyword>
<comment type="catalytic activity">
    <reaction evidence="1">
        <text>5-amino-6-(5-phospho-D-ribosylamino)uracil + H2O = 5,6-diaminouracil + D-ribose 5-phosphate</text>
        <dbReference type="Rhea" id="RHEA:55020"/>
        <dbReference type="ChEBI" id="CHEBI:15377"/>
        <dbReference type="ChEBI" id="CHEBI:46252"/>
        <dbReference type="ChEBI" id="CHEBI:58453"/>
        <dbReference type="ChEBI" id="CHEBI:78346"/>
    </reaction>
</comment>
<dbReference type="SUPFAM" id="SSF143990">
    <property type="entry name" value="YbiA-like"/>
    <property type="match status" value="1"/>
</dbReference>
<evidence type="ECO:0000256" key="1">
    <source>
        <dbReference type="ARBA" id="ARBA00000022"/>
    </source>
</evidence>
<organism evidence="3 4">
    <name type="scientific">Ectopseudomonas chengduensis</name>
    <dbReference type="NCBI Taxonomy" id="489632"/>
    <lineage>
        <taxon>Bacteria</taxon>
        <taxon>Pseudomonadati</taxon>
        <taxon>Pseudomonadota</taxon>
        <taxon>Gammaproteobacteria</taxon>
        <taxon>Pseudomonadales</taxon>
        <taxon>Pseudomonadaceae</taxon>
        <taxon>Ectopseudomonas</taxon>
    </lineage>
</organism>
<gene>
    <name evidence="3" type="ORF">SAMN05216576_107301</name>
</gene>
<evidence type="ECO:0000313" key="4">
    <source>
        <dbReference type="Proteomes" id="UP000199467"/>
    </source>
</evidence>
<dbReference type="CDD" id="cd15457">
    <property type="entry name" value="NADAR"/>
    <property type="match status" value="1"/>
</dbReference>
<reference evidence="4" key="1">
    <citation type="submission" date="2016-10" db="EMBL/GenBank/DDBJ databases">
        <authorList>
            <person name="Varghese N."/>
            <person name="Submissions S."/>
        </authorList>
    </citation>
    <scope>NUCLEOTIDE SEQUENCE [LARGE SCALE GENOMIC DNA]</scope>
    <source>
        <strain evidence="4">DSM 26382</strain>
    </source>
</reference>
<dbReference type="EMBL" id="FMZQ01000007">
    <property type="protein sequence ID" value="SDC88335.1"/>
    <property type="molecule type" value="Genomic_DNA"/>
</dbReference>
<dbReference type="NCBIfam" id="TIGR02464">
    <property type="entry name" value="ribofla_fusion"/>
    <property type="match status" value="1"/>
</dbReference>
<name>A0A1G6Q9K0_9GAMM</name>
<dbReference type="Proteomes" id="UP000199467">
    <property type="component" value="Unassembled WGS sequence"/>
</dbReference>
<sequence>MRVVNGMTLFFSKEDALSNWHPSNFVVKGVEFNCVEQFMMYCKAKLFSDQVVADLVLKAQHPKDQKALGRRVANYDDRVWSQRREGIVRHGAYAKFMQSPDAQRVLLGSRGSMLVEASPYDKIWGAGLSQDDPRILLPPETWPGLNLLGRSLEVVRERISLELHEQLGVEAARKKEVFAAKVDGLRAFGVPPEEAHSLLIRFRGNALMAAGYAQTASFSVNISGDREAYNLSGAEAFCTNYQVTDDYQIVRRELSTNDHQDYAAEGKSVKGPRL</sequence>
<protein>
    <submittedName>
        <fullName evidence="3">Uncharacterized protein</fullName>
    </submittedName>
</protein>
<dbReference type="InterPro" id="IPR037238">
    <property type="entry name" value="YbiA-like_sf"/>
</dbReference>
<evidence type="ECO:0000256" key="2">
    <source>
        <dbReference type="ARBA" id="ARBA00000751"/>
    </source>
</evidence>
<proteinExistence type="predicted"/>
<accession>A0A1G6Q9K0</accession>
<dbReference type="Gene3D" id="1.10.357.40">
    <property type="entry name" value="YbiA-like"/>
    <property type="match status" value="1"/>
</dbReference>
<dbReference type="AlphaFoldDB" id="A0A1G6Q9K0"/>
<evidence type="ECO:0000313" key="3">
    <source>
        <dbReference type="EMBL" id="SDC88335.1"/>
    </source>
</evidence>
<dbReference type="InterPro" id="IPR012816">
    <property type="entry name" value="NADAR"/>
</dbReference>
<comment type="catalytic activity">
    <reaction evidence="2">
        <text>2,5-diamino-6-hydroxy-4-(5-phosphoribosylamino)-pyrimidine + H2O = 2,5,6-triamino-4-hydroxypyrimidine + D-ribose 5-phosphate</text>
        <dbReference type="Rhea" id="RHEA:23436"/>
        <dbReference type="ChEBI" id="CHEBI:15377"/>
        <dbReference type="ChEBI" id="CHEBI:58614"/>
        <dbReference type="ChEBI" id="CHEBI:78346"/>
        <dbReference type="ChEBI" id="CHEBI:137796"/>
    </reaction>
</comment>
<dbReference type="Pfam" id="PF08719">
    <property type="entry name" value="NADAR"/>
    <property type="match status" value="1"/>
</dbReference>